<gene>
    <name evidence="14" type="ORF">B4U79_14393</name>
</gene>
<feature type="compositionally biased region" description="Polar residues" evidence="11">
    <location>
        <begin position="190"/>
        <end position="200"/>
    </location>
</feature>
<dbReference type="GO" id="GO:0005886">
    <property type="term" value="C:plasma membrane"/>
    <property type="evidence" value="ECO:0007669"/>
    <property type="project" value="UniProtKB-SubCell"/>
</dbReference>
<keyword evidence="4 12" id="KW-0812">Transmembrane</keyword>
<name>A0A443QVZ6_9ACAR</name>
<feature type="region of interest" description="Disordered" evidence="11">
    <location>
        <begin position="190"/>
        <end position="222"/>
    </location>
</feature>
<evidence type="ECO:0000256" key="2">
    <source>
        <dbReference type="ARBA" id="ARBA00010663"/>
    </source>
</evidence>
<dbReference type="Gene3D" id="1.20.1070.10">
    <property type="entry name" value="Rhodopsin 7-helix transmembrane proteins"/>
    <property type="match status" value="1"/>
</dbReference>
<keyword evidence="10" id="KW-0807">Transducer</keyword>
<dbReference type="SUPFAM" id="SSF81321">
    <property type="entry name" value="Family A G protein-coupled receptor-like"/>
    <property type="match status" value="1"/>
</dbReference>
<dbReference type="GO" id="GO:0071880">
    <property type="term" value="P:adenylate cyclase-activating adrenergic receptor signaling pathway"/>
    <property type="evidence" value="ECO:0007669"/>
    <property type="project" value="TreeGrafter"/>
</dbReference>
<protein>
    <submittedName>
        <fullName evidence="14">Adenosine receptor A2b-like protein</fullName>
    </submittedName>
</protein>
<dbReference type="STRING" id="1965070.A0A443QVZ6"/>
<evidence type="ECO:0000256" key="10">
    <source>
        <dbReference type="ARBA" id="ARBA00023224"/>
    </source>
</evidence>
<keyword evidence="9 14" id="KW-0675">Receptor</keyword>
<dbReference type="InterPro" id="IPR017452">
    <property type="entry name" value="GPCR_Rhodpsn_7TM"/>
</dbReference>
<dbReference type="Proteomes" id="UP000285301">
    <property type="component" value="Unassembled WGS sequence"/>
</dbReference>
<keyword evidence="3" id="KW-1003">Cell membrane</keyword>
<dbReference type="AlphaFoldDB" id="A0A443QVZ6"/>
<dbReference type="Pfam" id="PF00001">
    <property type="entry name" value="7tm_1"/>
    <property type="match status" value="1"/>
</dbReference>
<dbReference type="OrthoDB" id="9445642at2759"/>
<keyword evidence="8" id="KW-1015">Disulfide bond</keyword>
<dbReference type="EMBL" id="NCKU01003620">
    <property type="protein sequence ID" value="RWS07176.1"/>
    <property type="molecule type" value="Genomic_DNA"/>
</dbReference>
<evidence type="ECO:0000256" key="9">
    <source>
        <dbReference type="ARBA" id="ARBA00023170"/>
    </source>
</evidence>
<reference evidence="14 15" key="1">
    <citation type="journal article" date="2018" name="Gigascience">
        <title>Genomes of trombidid mites reveal novel predicted allergens and laterally-transferred genes associated with secondary metabolism.</title>
        <authorList>
            <person name="Dong X."/>
            <person name="Chaisiri K."/>
            <person name="Xia D."/>
            <person name="Armstrong S.D."/>
            <person name="Fang Y."/>
            <person name="Donnelly M.J."/>
            <person name="Kadowaki T."/>
            <person name="McGarry J.W."/>
            <person name="Darby A.C."/>
            <person name="Makepeace B.L."/>
        </authorList>
    </citation>
    <scope>NUCLEOTIDE SEQUENCE [LARGE SCALE GENOMIC DNA]</scope>
    <source>
        <strain evidence="14">UoL-WK</strain>
    </source>
</reference>
<keyword evidence="15" id="KW-1185">Reference proteome</keyword>
<dbReference type="PANTHER" id="PTHR24248:SF199">
    <property type="entry name" value="IP13425P-RELATED"/>
    <property type="match status" value="1"/>
</dbReference>
<feature type="transmembrane region" description="Helical" evidence="12">
    <location>
        <begin position="123"/>
        <end position="148"/>
    </location>
</feature>
<sequence length="222" mass="25895">MFLRQISIFDKHGINPKGRKYPRLKFVRNQEDLSESWKTDSEGRDSSVSPEEMVKLNCSSVKSNSSQCTINAKVSPKVMKISYSRREVKKARKLAIIVVFFMICWIPLYFVNTVQAFCKRCYVAQWVMDMLIVLTHLNSAINPVLYAYHMKDFREAMHRVLCKCVLRRQGLRDIRRQELISTSNVQWRKNNQTAPANNHNDLIANCKDDNRKDSSNESLKKS</sequence>
<keyword evidence="7 12" id="KW-0472">Membrane</keyword>
<evidence type="ECO:0000256" key="8">
    <source>
        <dbReference type="ARBA" id="ARBA00023157"/>
    </source>
</evidence>
<feature type="domain" description="G-protein coupled receptors family 1 profile" evidence="13">
    <location>
        <begin position="78"/>
        <end position="146"/>
    </location>
</feature>
<dbReference type="PROSITE" id="PS50262">
    <property type="entry name" value="G_PROTEIN_RECEP_F1_2"/>
    <property type="match status" value="1"/>
</dbReference>
<evidence type="ECO:0000256" key="7">
    <source>
        <dbReference type="ARBA" id="ARBA00023136"/>
    </source>
</evidence>
<dbReference type="PANTHER" id="PTHR24248">
    <property type="entry name" value="ADRENERGIC RECEPTOR-RELATED G-PROTEIN COUPLED RECEPTOR"/>
    <property type="match status" value="1"/>
</dbReference>
<keyword evidence="5 12" id="KW-1133">Transmembrane helix</keyword>
<evidence type="ECO:0000256" key="12">
    <source>
        <dbReference type="SAM" id="Phobius"/>
    </source>
</evidence>
<dbReference type="GO" id="GO:0043410">
    <property type="term" value="P:positive regulation of MAPK cascade"/>
    <property type="evidence" value="ECO:0007669"/>
    <property type="project" value="TreeGrafter"/>
</dbReference>
<evidence type="ECO:0000313" key="14">
    <source>
        <dbReference type="EMBL" id="RWS07176.1"/>
    </source>
</evidence>
<comment type="subcellular location">
    <subcellularLocation>
        <location evidence="1">Cell membrane</location>
        <topology evidence="1">Multi-pass membrane protein</topology>
    </subcellularLocation>
</comment>
<evidence type="ECO:0000256" key="11">
    <source>
        <dbReference type="SAM" id="MobiDB-lite"/>
    </source>
</evidence>
<evidence type="ECO:0000313" key="15">
    <source>
        <dbReference type="Proteomes" id="UP000285301"/>
    </source>
</evidence>
<evidence type="ECO:0000256" key="1">
    <source>
        <dbReference type="ARBA" id="ARBA00004651"/>
    </source>
</evidence>
<dbReference type="InterPro" id="IPR000276">
    <property type="entry name" value="GPCR_Rhodpsn"/>
</dbReference>
<feature type="compositionally biased region" description="Basic and acidic residues" evidence="11">
    <location>
        <begin position="206"/>
        <end position="222"/>
    </location>
</feature>
<proteinExistence type="inferred from homology"/>
<dbReference type="PRINTS" id="PR00237">
    <property type="entry name" value="GPCRRHODOPSN"/>
</dbReference>
<evidence type="ECO:0000259" key="13">
    <source>
        <dbReference type="PROSITE" id="PS50262"/>
    </source>
</evidence>
<feature type="transmembrane region" description="Helical" evidence="12">
    <location>
        <begin position="94"/>
        <end position="111"/>
    </location>
</feature>
<dbReference type="GO" id="GO:0004993">
    <property type="term" value="F:G protein-coupled serotonin receptor activity"/>
    <property type="evidence" value="ECO:0007669"/>
    <property type="project" value="UniProtKB-ARBA"/>
</dbReference>
<keyword evidence="6" id="KW-0297">G-protein coupled receptor</keyword>
<organism evidence="14 15">
    <name type="scientific">Dinothrombium tinctorium</name>
    <dbReference type="NCBI Taxonomy" id="1965070"/>
    <lineage>
        <taxon>Eukaryota</taxon>
        <taxon>Metazoa</taxon>
        <taxon>Ecdysozoa</taxon>
        <taxon>Arthropoda</taxon>
        <taxon>Chelicerata</taxon>
        <taxon>Arachnida</taxon>
        <taxon>Acari</taxon>
        <taxon>Acariformes</taxon>
        <taxon>Trombidiformes</taxon>
        <taxon>Prostigmata</taxon>
        <taxon>Anystina</taxon>
        <taxon>Parasitengona</taxon>
        <taxon>Trombidioidea</taxon>
        <taxon>Trombidiidae</taxon>
        <taxon>Dinothrombium</taxon>
    </lineage>
</organism>
<comment type="caution">
    <text evidence="14">The sequence shown here is derived from an EMBL/GenBank/DDBJ whole genome shotgun (WGS) entry which is preliminary data.</text>
</comment>
<comment type="similarity">
    <text evidence="2">Belongs to the G-protein coupled receptor 1 family.</text>
</comment>
<accession>A0A443QVZ6</accession>
<evidence type="ECO:0000256" key="3">
    <source>
        <dbReference type="ARBA" id="ARBA00022475"/>
    </source>
</evidence>
<evidence type="ECO:0000256" key="5">
    <source>
        <dbReference type="ARBA" id="ARBA00022989"/>
    </source>
</evidence>
<evidence type="ECO:0000256" key="6">
    <source>
        <dbReference type="ARBA" id="ARBA00023040"/>
    </source>
</evidence>
<evidence type="ECO:0000256" key="4">
    <source>
        <dbReference type="ARBA" id="ARBA00022692"/>
    </source>
</evidence>